<gene>
    <name evidence="6" type="primary">spt8</name>
    <name evidence="6" type="ORF">G6M90_00g081960</name>
</gene>
<proteinExistence type="predicted"/>
<dbReference type="KEGG" id="mbrn:26243606"/>
<feature type="repeat" description="WD" evidence="3">
    <location>
        <begin position="269"/>
        <end position="310"/>
    </location>
</feature>
<feature type="domain" description="Transcription factor spt8 beta-propeller" evidence="5">
    <location>
        <begin position="490"/>
        <end position="722"/>
    </location>
</feature>
<dbReference type="SUPFAM" id="SSF50978">
    <property type="entry name" value="WD40 repeat-like"/>
    <property type="match status" value="1"/>
</dbReference>
<dbReference type="InterPro" id="IPR001680">
    <property type="entry name" value="WD40_rpt"/>
</dbReference>
<accession>A0A7D5Z5Y9</accession>
<evidence type="ECO:0000256" key="2">
    <source>
        <dbReference type="ARBA" id="ARBA00022737"/>
    </source>
</evidence>
<keyword evidence="1 3" id="KW-0853">WD repeat</keyword>
<dbReference type="GeneID" id="26243606"/>
<dbReference type="OrthoDB" id="10260946at2759"/>
<evidence type="ECO:0000313" key="7">
    <source>
        <dbReference type="Proteomes" id="UP000510686"/>
    </source>
</evidence>
<organism evidence="6 7">
    <name type="scientific">Metarhizium brunneum</name>
    <dbReference type="NCBI Taxonomy" id="500148"/>
    <lineage>
        <taxon>Eukaryota</taxon>
        <taxon>Fungi</taxon>
        <taxon>Dikarya</taxon>
        <taxon>Ascomycota</taxon>
        <taxon>Pezizomycotina</taxon>
        <taxon>Sordariomycetes</taxon>
        <taxon>Hypocreomycetidae</taxon>
        <taxon>Hypocreales</taxon>
        <taxon>Clavicipitaceae</taxon>
        <taxon>Metarhizium</taxon>
    </lineage>
</organism>
<reference evidence="6 7" key="1">
    <citation type="submission" date="2020-07" db="EMBL/GenBank/DDBJ databases">
        <title>Telomere length de novo assembly of all 7 chromosomes of the fungus, Metarhizium brunneum, using a novel assembly pipeline.</title>
        <authorList>
            <person name="Saud z."/>
            <person name="Kortsinoglou A."/>
            <person name="Kouvelis V.N."/>
            <person name="Butt T.M."/>
        </authorList>
    </citation>
    <scope>NUCLEOTIDE SEQUENCE [LARGE SCALE GENOMIC DNA]</scope>
    <source>
        <strain evidence="6 7">4556</strain>
    </source>
</reference>
<dbReference type="Pfam" id="PF23798">
    <property type="entry name" value="Beta-prop_SPT8"/>
    <property type="match status" value="2"/>
</dbReference>
<feature type="compositionally biased region" description="Acidic residues" evidence="4">
    <location>
        <begin position="20"/>
        <end position="64"/>
    </location>
</feature>
<dbReference type="RefSeq" id="XP_014543429.1">
    <property type="nucleotide sequence ID" value="XM_014687943.1"/>
</dbReference>
<dbReference type="Gene3D" id="2.130.10.10">
    <property type="entry name" value="YVTN repeat-like/Quinoprotein amine dehydrogenase"/>
    <property type="match status" value="2"/>
</dbReference>
<feature type="compositionally biased region" description="Low complexity" evidence="4">
    <location>
        <begin position="453"/>
        <end position="473"/>
    </location>
</feature>
<feature type="compositionally biased region" description="Low complexity" evidence="4">
    <location>
        <begin position="65"/>
        <end position="95"/>
    </location>
</feature>
<dbReference type="PANTHER" id="PTHR19848">
    <property type="entry name" value="WD40 REPEAT PROTEIN"/>
    <property type="match status" value="1"/>
</dbReference>
<feature type="compositionally biased region" description="Low complexity" evidence="4">
    <location>
        <begin position="110"/>
        <end position="129"/>
    </location>
</feature>
<dbReference type="AlphaFoldDB" id="A0A7D5Z5Y9"/>
<evidence type="ECO:0000256" key="1">
    <source>
        <dbReference type="ARBA" id="ARBA00022574"/>
    </source>
</evidence>
<dbReference type="PANTHER" id="PTHR19848:SF8">
    <property type="entry name" value="F-BOX AND WD REPEAT DOMAIN CONTAINING 7"/>
    <property type="match status" value="1"/>
</dbReference>
<evidence type="ECO:0000313" key="6">
    <source>
        <dbReference type="EMBL" id="QLI72703.1"/>
    </source>
</evidence>
<dbReference type="EMBL" id="CP058936">
    <property type="protein sequence ID" value="QLI72703.1"/>
    <property type="molecule type" value="Genomic_DNA"/>
</dbReference>
<dbReference type="PROSITE" id="PS50082">
    <property type="entry name" value="WD_REPEATS_2"/>
    <property type="match status" value="1"/>
</dbReference>
<feature type="compositionally biased region" description="Low complexity" evidence="4">
    <location>
        <begin position="484"/>
        <end position="507"/>
    </location>
</feature>
<feature type="domain" description="Transcription factor spt8 beta-propeller" evidence="5">
    <location>
        <begin position="140"/>
        <end position="326"/>
    </location>
</feature>
<evidence type="ECO:0000259" key="5">
    <source>
        <dbReference type="Pfam" id="PF23798"/>
    </source>
</evidence>
<feature type="region of interest" description="Disordered" evidence="4">
    <location>
        <begin position="1"/>
        <end position="129"/>
    </location>
</feature>
<protein>
    <submittedName>
        <fullName evidence="6">Transcription factor spt8</fullName>
    </submittedName>
</protein>
<keyword evidence="2" id="KW-0677">Repeat</keyword>
<name>A0A7D5Z5Y9_9HYPO</name>
<sequence>MDEEDRFSASSPESERPNEPDEVMEDAEDGDDAAEQDDDNNDDDDENNDDDNENHDGGDDEGDDAAATQNATATTNATAGGGANANSNANANANAHGDPDGHGDGQSAVKSSKSATPTPSAARLRLRPSLRPEAITARLYDIVPTMAAPQSTSINAMAITPDLRYWITGGSDGYIRKYDGPGTINGKLALTVAQKHPFVDSVTKAGILMSYWENEEPAAPGRGDQDHNLSPVYSLAVHSRALWLLSGLESGGINLQSVRHDEGKKIACLQKHTNAVSSLMLAPDEKSVLSGGWDKNIFDWDLNTGQTIRSFGGSGGQISSIELRPASGDPVPVEADEPIPSTTISTNNGAPLVNGVLKDESGARDTGAADKFGAAGRDAAVSPGNESLFGGSDAGSLFGETAGEQPFGNDDDSFGASMDMMPGHEGGMDHSADFAMTDLSTTTKEPETKTEESAPTTQSQTQTQTLNPQPLSQDAMMQVDSDKPSAVVPVKPEEAAAAQQSSESQPPKTEDESREMAQLAHDKEFLKRSQSPIPAAAQPVSQQQQFDQSQVSPTTFLSSTIDGTICIWDRRAPNAVARIGMRQGVPPWCMSACWSPDGNMIYAGRRNGTVEEFDVRKAKRGWEPERALKFPTGSGAVSAVRSMPNGRHLVCASHDILRLYDLQDTRALKHSTVPFLIIPGPPRAGVISSLYIDPTSRFMLSAAGTRGWDGTSTEVLIGYEINVVND</sequence>
<dbReference type="InterPro" id="IPR036322">
    <property type="entry name" value="WD40_repeat_dom_sf"/>
</dbReference>
<dbReference type="PROSITE" id="PS50294">
    <property type="entry name" value="WD_REPEATS_REGION"/>
    <property type="match status" value="1"/>
</dbReference>
<dbReference type="SMART" id="SM00320">
    <property type="entry name" value="WD40"/>
    <property type="match status" value="6"/>
</dbReference>
<feature type="compositionally biased region" description="Basic and acidic residues" evidence="4">
    <location>
        <begin position="508"/>
        <end position="518"/>
    </location>
</feature>
<keyword evidence="7" id="KW-1185">Reference proteome</keyword>
<feature type="region of interest" description="Disordered" evidence="4">
    <location>
        <begin position="383"/>
        <end position="518"/>
    </location>
</feature>
<dbReference type="Proteomes" id="UP000510686">
    <property type="component" value="Chromosome 5"/>
</dbReference>
<evidence type="ECO:0000256" key="4">
    <source>
        <dbReference type="SAM" id="MobiDB-lite"/>
    </source>
</evidence>
<dbReference type="InterPro" id="IPR057544">
    <property type="entry name" value="Beta-prop_SPT8"/>
</dbReference>
<dbReference type="InterPro" id="IPR015943">
    <property type="entry name" value="WD40/YVTN_repeat-like_dom_sf"/>
</dbReference>
<evidence type="ECO:0000256" key="3">
    <source>
        <dbReference type="PROSITE-ProRule" id="PRU00221"/>
    </source>
</evidence>